<comment type="cofactor">
    <cofactor evidence="1">
        <name>Mg(2+)</name>
        <dbReference type="ChEBI" id="CHEBI:18420"/>
    </cofactor>
</comment>
<accession>A0A3B0SBK8</accession>
<evidence type="ECO:0000256" key="2">
    <source>
        <dbReference type="ARBA" id="ARBA00007092"/>
    </source>
</evidence>
<gene>
    <name evidence="7" type="ORF">MNBD_ALPHA02-1012</name>
</gene>
<feature type="domain" description="Endonuclease/exonuclease/phosphatase" evidence="6">
    <location>
        <begin position="7"/>
        <end position="256"/>
    </location>
</feature>
<protein>
    <submittedName>
        <fullName evidence="7">Exodeoxyribonuclease III</fullName>
        <ecNumber evidence="7">3.1.11.2</ecNumber>
    </submittedName>
</protein>
<dbReference type="CDD" id="cd09086">
    <property type="entry name" value="ExoIII-like_AP-endo"/>
    <property type="match status" value="1"/>
</dbReference>
<evidence type="ECO:0000256" key="5">
    <source>
        <dbReference type="ARBA" id="ARBA00022842"/>
    </source>
</evidence>
<sequence>MTKIKLVTWNINSVRARIDQVGQLMTDYGPDVICFQETKVQDHMFPAKYFTERGYIHHAIAGQKSYNGVAVMSRLPLENTSRIDWCAKGDARHIEVGLPGDIRLHNFYVPAGGEEPDAAINDKFAHKLNFLDEMTTWSEDLPKDARHILVGDLNIAPYESDVWSHKKLLKVISHTPLECEKMMTLMAAHDWFDVMRHFVPEPARLYSWWSYRAKDWRAADKGRRLDHVWTSPALKDNMTSMAVLEAARGWTKPSDHAPVMVELTV</sequence>
<keyword evidence="4 7" id="KW-0378">Hydrolase</keyword>
<dbReference type="NCBIfam" id="TIGR00633">
    <property type="entry name" value="xth"/>
    <property type="match status" value="1"/>
</dbReference>
<evidence type="ECO:0000256" key="3">
    <source>
        <dbReference type="ARBA" id="ARBA00022723"/>
    </source>
</evidence>
<dbReference type="PANTHER" id="PTHR43250">
    <property type="entry name" value="EXODEOXYRIBONUCLEASE III"/>
    <property type="match status" value="1"/>
</dbReference>
<dbReference type="EC" id="3.1.11.2" evidence="7"/>
<dbReference type="InterPro" id="IPR036691">
    <property type="entry name" value="Endo/exonu/phosph_ase_sf"/>
</dbReference>
<dbReference type="PROSITE" id="PS51435">
    <property type="entry name" value="AP_NUCLEASE_F1_4"/>
    <property type="match status" value="1"/>
</dbReference>
<dbReference type="InterPro" id="IPR005135">
    <property type="entry name" value="Endo/exonuclease/phosphatase"/>
</dbReference>
<organism evidence="7">
    <name type="scientific">hydrothermal vent metagenome</name>
    <dbReference type="NCBI Taxonomy" id="652676"/>
    <lineage>
        <taxon>unclassified sequences</taxon>
        <taxon>metagenomes</taxon>
        <taxon>ecological metagenomes</taxon>
    </lineage>
</organism>
<dbReference type="GO" id="GO:0046872">
    <property type="term" value="F:metal ion binding"/>
    <property type="evidence" value="ECO:0007669"/>
    <property type="project" value="UniProtKB-KW"/>
</dbReference>
<proteinExistence type="inferred from homology"/>
<keyword evidence="3" id="KW-0479">Metal-binding</keyword>
<evidence type="ECO:0000313" key="7">
    <source>
        <dbReference type="EMBL" id="VAV93703.1"/>
    </source>
</evidence>
<dbReference type="GO" id="GO:0006281">
    <property type="term" value="P:DNA repair"/>
    <property type="evidence" value="ECO:0007669"/>
    <property type="project" value="InterPro"/>
</dbReference>
<evidence type="ECO:0000256" key="4">
    <source>
        <dbReference type="ARBA" id="ARBA00022801"/>
    </source>
</evidence>
<evidence type="ECO:0000259" key="6">
    <source>
        <dbReference type="Pfam" id="PF03372"/>
    </source>
</evidence>
<dbReference type="SUPFAM" id="SSF56219">
    <property type="entry name" value="DNase I-like"/>
    <property type="match status" value="1"/>
</dbReference>
<dbReference type="EMBL" id="UOED01000083">
    <property type="protein sequence ID" value="VAV93703.1"/>
    <property type="molecule type" value="Genomic_DNA"/>
</dbReference>
<dbReference type="Pfam" id="PF03372">
    <property type="entry name" value="Exo_endo_phos"/>
    <property type="match status" value="1"/>
</dbReference>
<reference evidence="7" key="1">
    <citation type="submission" date="2018-06" db="EMBL/GenBank/DDBJ databases">
        <authorList>
            <person name="Zhirakovskaya E."/>
        </authorList>
    </citation>
    <scope>NUCLEOTIDE SEQUENCE</scope>
</reference>
<comment type="similarity">
    <text evidence="2">Belongs to the DNA repair enzymes AP/ExoA family.</text>
</comment>
<dbReference type="GO" id="GO:0008311">
    <property type="term" value="F:double-stranded DNA 3'-5' DNA exonuclease activity"/>
    <property type="evidence" value="ECO:0007669"/>
    <property type="project" value="UniProtKB-EC"/>
</dbReference>
<dbReference type="InterPro" id="IPR004808">
    <property type="entry name" value="AP_endonuc_1"/>
</dbReference>
<keyword evidence="5" id="KW-0460">Magnesium</keyword>
<dbReference type="PANTHER" id="PTHR43250:SF2">
    <property type="entry name" value="EXODEOXYRIBONUCLEASE III"/>
    <property type="match status" value="1"/>
</dbReference>
<dbReference type="AlphaFoldDB" id="A0A3B0SBK8"/>
<evidence type="ECO:0000256" key="1">
    <source>
        <dbReference type="ARBA" id="ARBA00001946"/>
    </source>
</evidence>
<name>A0A3B0SBK8_9ZZZZ</name>
<dbReference type="NCBIfam" id="TIGR00195">
    <property type="entry name" value="exoDNase_III"/>
    <property type="match status" value="1"/>
</dbReference>
<dbReference type="Gene3D" id="3.60.10.10">
    <property type="entry name" value="Endonuclease/exonuclease/phosphatase"/>
    <property type="match status" value="1"/>
</dbReference>
<dbReference type="InterPro" id="IPR037493">
    <property type="entry name" value="ExoIII-like"/>
</dbReference>